<evidence type="ECO:0000256" key="1">
    <source>
        <dbReference type="ARBA" id="ARBA00004141"/>
    </source>
</evidence>
<dbReference type="InParanoid" id="A0A2R5GSQ7"/>
<keyword evidence="4 7" id="KW-0812">Transmembrane</keyword>
<comment type="similarity">
    <text evidence="2">Belongs to the Ca(2+):cation antiporter (CaCA) (TC 2.A.19) family. SLC24A subfamily.</text>
</comment>
<organism evidence="10 11">
    <name type="scientific">Hondaea fermentalgiana</name>
    <dbReference type="NCBI Taxonomy" id="2315210"/>
    <lineage>
        <taxon>Eukaryota</taxon>
        <taxon>Sar</taxon>
        <taxon>Stramenopiles</taxon>
        <taxon>Bigyra</taxon>
        <taxon>Labyrinthulomycetes</taxon>
        <taxon>Thraustochytrida</taxon>
        <taxon>Thraustochytriidae</taxon>
        <taxon>Hondaea</taxon>
    </lineage>
</organism>
<evidence type="ECO:0000256" key="7">
    <source>
        <dbReference type="SAM" id="Phobius"/>
    </source>
</evidence>
<feature type="transmembrane region" description="Helical" evidence="7">
    <location>
        <begin position="181"/>
        <end position="201"/>
    </location>
</feature>
<evidence type="ECO:0000256" key="6">
    <source>
        <dbReference type="ARBA" id="ARBA00023136"/>
    </source>
</evidence>
<feature type="domain" description="Sodium/calcium exchanger membrane region" evidence="9">
    <location>
        <begin position="638"/>
        <end position="788"/>
    </location>
</feature>
<dbReference type="Gene3D" id="1.20.1420.30">
    <property type="entry name" value="NCX, central ion-binding region"/>
    <property type="match status" value="2"/>
</dbReference>
<feature type="transmembrane region" description="Helical" evidence="7">
    <location>
        <begin position="72"/>
        <end position="95"/>
    </location>
</feature>
<feature type="transmembrane region" description="Helical" evidence="7">
    <location>
        <begin position="775"/>
        <end position="794"/>
    </location>
</feature>
<comment type="subcellular location">
    <subcellularLocation>
        <location evidence="1">Membrane</location>
        <topology evidence="1">Multi-pass membrane protein</topology>
    </subcellularLocation>
</comment>
<dbReference type="GO" id="GO:0006874">
    <property type="term" value="P:intracellular calcium ion homeostasis"/>
    <property type="evidence" value="ECO:0007669"/>
    <property type="project" value="TreeGrafter"/>
</dbReference>
<gene>
    <name evidence="10" type="ORF">FCC1311_079082</name>
</gene>
<dbReference type="PANTHER" id="PTHR10846:SF8">
    <property type="entry name" value="INNER MEMBRANE PROTEIN YRBG"/>
    <property type="match status" value="1"/>
</dbReference>
<comment type="caution">
    <text evidence="10">The sequence shown here is derived from an EMBL/GenBank/DDBJ whole genome shotgun (WGS) entry which is preliminary data.</text>
</comment>
<name>A0A2R5GSQ7_9STRA</name>
<evidence type="ECO:0000313" key="11">
    <source>
        <dbReference type="Proteomes" id="UP000241890"/>
    </source>
</evidence>
<evidence type="ECO:0000256" key="8">
    <source>
        <dbReference type="SAM" id="SignalP"/>
    </source>
</evidence>
<dbReference type="GO" id="GO:0005886">
    <property type="term" value="C:plasma membrane"/>
    <property type="evidence" value="ECO:0007669"/>
    <property type="project" value="TreeGrafter"/>
</dbReference>
<feature type="transmembrane region" description="Helical" evidence="7">
    <location>
        <begin position="143"/>
        <end position="169"/>
    </location>
</feature>
<keyword evidence="3" id="KW-0813">Transport</keyword>
<dbReference type="GO" id="GO:0008273">
    <property type="term" value="F:calcium, potassium:sodium antiporter activity"/>
    <property type="evidence" value="ECO:0007669"/>
    <property type="project" value="TreeGrafter"/>
</dbReference>
<dbReference type="InterPro" id="IPR004481">
    <property type="entry name" value="K/Na/Ca-exchanger"/>
</dbReference>
<dbReference type="Proteomes" id="UP000241890">
    <property type="component" value="Unassembled WGS sequence"/>
</dbReference>
<dbReference type="EMBL" id="BEYU01000104">
    <property type="protein sequence ID" value="GBG31683.1"/>
    <property type="molecule type" value="Genomic_DNA"/>
</dbReference>
<keyword evidence="5 7" id="KW-1133">Transmembrane helix</keyword>
<evidence type="ECO:0000256" key="2">
    <source>
        <dbReference type="ARBA" id="ARBA00005364"/>
    </source>
</evidence>
<dbReference type="GO" id="GO:0005262">
    <property type="term" value="F:calcium channel activity"/>
    <property type="evidence" value="ECO:0007669"/>
    <property type="project" value="TreeGrafter"/>
</dbReference>
<dbReference type="InterPro" id="IPR004837">
    <property type="entry name" value="NaCa_Exmemb"/>
</dbReference>
<evidence type="ECO:0000259" key="9">
    <source>
        <dbReference type="Pfam" id="PF01699"/>
    </source>
</evidence>
<feature type="transmembrane region" description="Helical" evidence="7">
    <location>
        <begin position="107"/>
        <end position="131"/>
    </location>
</feature>
<sequence>MKRPRTGARSLPWAASSVASLGVAWLALWPASTQAQDAITLDNATLVDDDVDCESGVLGPLLYGVVVEPKGIIFFVLVFLCYLMWAMTFVVERVLLPGVHLGLAQSLRLPVSVTSPAILVLGGCSVPIFFLNVLSMSRTESSAVGVGLALGSAALNFFVVLPVCYFTGVDQGDMYLYWWSLVRDLSVYIVGLGILAAFWFVQASPWDASVTTRDQACWLGQETLCCYQGLFDSPERLAPISYGVLMWWEGVCMIALYGLYLVLMRHQHRVKWTADSAFRRFAVLFCAAGRLENLENKRNKARSDENALYNESTRAAAVGKVVNKENTSSSQSLDVLKLLTRSSPIDGSPRMKRATIIIAMRKGNALTFFQKVRNGERSVTRKEVSSMLAQFVALFDRDIIGDEYNLFSSEEVSEENDRTLAEIVKSITDIGGSDDGAGLQKWLRVTEAQLHHEMNAAFDILAAESSDLSLADATKLESLLQLIGCQPSKRVVRKTRDKLEIRANSLIGRQEFSEWYRACMAWSPHARGDAFAAMRKSPGIIEKVRDSLRRGQATDMTMVAHTGGGMGSSTPVSLDVWARPVGTAAPGVHIWRPAHGQEDASCMERFVHSLGVPFRLPVYMTTVFITGQAENLGFYGGLLWLVMSVFWLGLLSWGVLFASETISLTLNVPPASLGSTILALGLNAPHLISSVLRASASKGDAGSSVARSLELSVKGNVFDLLVSLPLAWLFANAARGHPTHVGASNIGTSLLVLCSFVVLLLVLLTSARWCVDAKVALVMMALYILFLIQDVILADWAKAVPSYIYCSGCADDMVCASV</sequence>
<feature type="chain" id="PRO_5015343669" evidence="8">
    <location>
        <begin position="36"/>
        <end position="818"/>
    </location>
</feature>
<dbReference type="Pfam" id="PF01699">
    <property type="entry name" value="Na_Ca_ex"/>
    <property type="match status" value="2"/>
</dbReference>
<feature type="signal peptide" evidence="8">
    <location>
        <begin position="1"/>
        <end position="35"/>
    </location>
</feature>
<dbReference type="InterPro" id="IPR044880">
    <property type="entry name" value="NCX_ion-bd_dom_sf"/>
</dbReference>
<evidence type="ECO:0000256" key="5">
    <source>
        <dbReference type="ARBA" id="ARBA00022989"/>
    </source>
</evidence>
<feature type="transmembrane region" description="Helical" evidence="7">
    <location>
        <begin position="638"/>
        <end position="659"/>
    </location>
</feature>
<reference evidence="10 11" key="1">
    <citation type="submission" date="2017-12" db="EMBL/GenBank/DDBJ databases">
        <title>Sequencing, de novo assembly and annotation of complete genome of a new Thraustochytrid species, strain FCC1311.</title>
        <authorList>
            <person name="Sedici K."/>
            <person name="Godart F."/>
            <person name="Aiese Cigliano R."/>
            <person name="Sanseverino W."/>
            <person name="Barakat M."/>
            <person name="Ortet P."/>
            <person name="Marechal E."/>
            <person name="Cagnac O."/>
            <person name="Amato A."/>
        </authorList>
    </citation>
    <scope>NUCLEOTIDE SEQUENCE [LARGE SCALE GENOMIC DNA]</scope>
</reference>
<keyword evidence="6 7" id="KW-0472">Membrane</keyword>
<keyword evidence="8" id="KW-0732">Signal</keyword>
<keyword evidence="3" id="KW-0050">Antiport</keyword>
<feature type="domain" description="Sodium/calcium exchanger membrane region" evidence="9">
    <location>
        <begin position="76"/>
        <end position="263"/>
    </location>
</feature>
<feature type="transmembrane region" description="Helical" evidence="7">
    <location>
        <begin position="743"/>
        <end position="763"/>
    </location>
</feature>
<keyword evidence="11" id="KW-1185">Reference proteome</keyword>
<dbReference type="PANTHER" id="PTHR10846">
    <property type="entry name" value="SODIUM/POTASSIUM/CALCIUM EXCHANGER"/>
    <property type="match status" value="1"/>
</dbReference>
<accession>A0A2R5GSQ7</accession>
<dbReference type="AlphaFoldDB" id="A0A2R5GSQ7"/>
<evidence type="ECO:0000256" key="4">
    <source>
        <dbReference type="ARBA" id="ARBA00022692"/>
    </source>
</evidence>
<feature type="transmembrane region" description="Helical" evidence="7">
    <location>
        <begin position="240"/>
        <end position="263"/>
    </location>
</feature>
<proteinExistence type="inferred from homology"/>
<evidence type="ECO:0000313" key="10">
    <source>
        <dbReference type="EMBL" id="GBG31683.1"/>
    </source>
</evidence>
<protein>
    <submittedName>
        <fullName evidence="10">Sodium/potassium/calcium exchanger 1</fullName>
    </submittedName>
</protein>
<evidence type="ECO:0000256" key="3">
    <source>
        <dbReference type="ARBA" id="ARBA00022449"/>
    </source>
</evidence>